<dbReference type="Proteomes" id="UP000485058">
    <property type="component" value="Unassembled WGS sequence"/>
</dbReference>
<protein>
    <submittedName>
        <fullName evidence="2">Uncharacterized protein</fullName>
    </submittedName>
</protein>
<gene>
    <name evidence="2" type="ORF">HaLaN_20645</name>
</gene>
<reference evidence="2 3" key="1">
    <citation type="submission" date="2020-02" db="EMBL/GenBank/DDBJ databases">
        <title>Draft genome sequence of Haematococcus lacustris strain NIES-144.</title>
        <authorList>
            <person name="Morimoto D."/>
            <person name="Nakagawa S."/>
            <person name="Yoshida T."/>
            <person name="Sawayama S."/>
        </authorList>
    </citation>
    <scope>NUCLEOTIDE SEQUENCE [LARGE SCALE GENOMIC DNA]</scope>
    <source>
        <strain evidence="2 3">NIES-144</strain>
    </source>
</reference>
<dbReference type="AlphaFoldDB" id="A0A699ZXU0"/>
<proteinExistence type="predicted"/>
<organism evidence="2 3">
    <name type="scientific">Haematococcus lacustris</name>
    <name type="common">Green alga</name>
    <name type="synonym">Haematococcus pluvialis</name>
    <dbReference type="NCBI Taxonomy" id="44745"/>
    <lineage>
        <taxon>Eukaryota</taxon>
        <taxon>Viridiplantae</taxon>
        <taxon>Chlorophyta</taxon>
        <taxon>core chlorophytes</taxon>
        <taxon>Chlorophyceae</taxon>
        <taxon>CS clade</taxon>
        <taxon>Chlamydomonadales</taxon>
        <taxon>Haematococcaceae</taxon>
        <taxon>Haematococcus</taxon>
    </lineage>
</organism>
<keyword evidence="3" id="KW-1185">Reference proteome</keyword>
<sequence length="138" mass="15406">MRMDMTRALHGHGPFRNGSDAQESFPPLDDLKIRSSLTVPRALQCGAMQGRIVQAGQTRLNAGLMRRSHRACRTRLSAAVYLNAATDTVRLPLQPQQLLGLEPNKDHKDSDVNQVYDELILSLTVRDPFTTTMPLEQP</sequence>
<comment type="caution">
    <text evidence="2">The sequence shown here is derived from an EMBL/GenBank/DDBJ whole genome shotgun (WGS) entry which is preliminary data.</text>
</comment>
<accession>A0A699ZXU0</accession>
<evidence type="ECO:0000313" key="3">
    <source>
        <dbReference type="Proteomes" id="UP000485058"/>
    </source>
</evidence>
<evidence type="ECO:0000256" key="1">
    <source>
        <dbReference type="SAM" id="MobiDB-lite"/>
    </source>
</evidence>
<dbReference type="EMBL" id="BLLF01002189">
    <property type="protein sequence ID" value="GFH23088.1"/>
    <property type="molecule type" value="Genomic_DNA"/>
</dbReference>
<name>A0A699ZXU0_HAELA</name>
<feature type="region of interest" description="Disordered" evidence="1">
    <location>
        <begin position="1"/>
        <end position="27"/>
    </location>
</feature>
<evidence type="ECO:0000313" key="2">
    <source>
        <dbReference type="EMBL" id="GFH23088.1"/>
    </source>
</evidence>